<keyword evidence="4 7" id="KW-1133">Transmembrane helix</keyword>
<feature type="domain" description="EXS" evidence="8">
    <location>
        <begin position="579"/>
        <end position="770"/>
    </location>
</feature>
<organism evidence="10 11">
    <name type="scientific">Quercus rubra</name>
    <name type="common">Northern red oak</name>
    <name type="synonym">Quercus borealis</name>
    <dbReference type="NCBI Taxonomy" id="3512"/>
    <lineage>
        <taxon>Eukaryota</taxon>
        <taxon>Viridiplantae</taxon>
        <taxon>Streptophyta</taxon>
        <taxon>Embryophyta</taxon>
        <taxon>Tracheophyta</taxon>
        <taxon>Spermatophyta</taxon>
        <taxon>Magnoliopsida</taxon>
        <taxon>eudicotyledons</taxon>
        <taxon>Gunneridae</taxon>
        <taxon>Pentapetalae</taxon>
        <taxon>rosids</taxon>
        <taxon>fabids</taxon>
        <taxon>Fagales</taxon>
        <taxon>Fagaceae</taxon>
        <taxon>Quercus</taxon>
    </lineage>
</organism>
<feature type="region of interest" description="Disordered" evidence="6">
    <location>
        <begin position="217"/>
        <end position="238"/>
    </location>
</feature>
<evidence type="ECO:0000256" key="5">
    <source>
        <dbReference type="ARBA" id="ARBA00023136"/>
    </source>
</evidence>
<feature type="compositionally biased region" description="Low complexity" evidence="6">
    <location>
        <begin position="171"/>
        <end position="188"/>
    </location>
</feature>
<feature type="transmembrane region" description="Helical" evidence="7">
    <location>
        <begin position="415"/>
        <end position="437"/>
    </location>
</feature>
<feature type="domain" description="SPX" evidence="9">
    <location>
        <begin position="2"/>
        <end position="323"/>
    </location>
</feature>
<evidence type="ECO:0000256" key="1">
    <source>
        <dbReference type="ARBA" id="ARBA00004141"/>
    </source>
</evidence>
<feature type="transmembrane region" description="Helical" evidence="7">
    <location>
        <begin position="690"/>
        <end position="707"/>
    </location>
</feature>
<protein>
    <recommendedName>
        <fullName evidence="12">Phosphate transporter PHO1</fullName>
    </recommendedName>
</protein>
<dbReference type="GO" id="GO:0016020">
    <property type="term" value="C:membrane"/>
    <property type="evidence" value="ECO:0007669"/>
    <property type="project" value="UniProtKB-SubCell"/>
</dbReference>
<dbReference type="PANTHER" id="PTHR48477">
    <property type="entry name" value="PHOSPHATE TRANSPORTER PHO1"/>
    <property type="match status" value="1"/>
</dbReference>
<dbReference type="PANTHER" id="PTHR48477:SF1">
    <property type="entry name" value="PHOSPHATE TRANSPORTER PHO1"/>
    <property type="match status" value="1"/>
</dbReference>
<dbReference type="PROSITE" id="PS51382">
    <property type="entry name" value="SPX"/>
    <property type="match status" value="1"/>
</dbReference>
<proteinExistence type="inferred from homology"/>
<comment type="subcellular location">
    <subcellularLocation>
        <location evidence="1">Membrane</location>
        <topology evidence="1">Multi-pass membrane protein</topology>
    </subcellularLocation>
</comment>
<reference evidence="10 11" key="1">
    <citation type="journal article" date="2023" name="G3 (Bethesda)">
        <title>A haplotype-resolved chromosome-scale genome for Quercus rubra L. provides insights into the genetics of adaptive traits for red oak species.</title>
        <authorList>
            <person name="Kapoor B."/>
            <person name="Jenkins J."/>
            <person name="Schmutz J."/>
            <person name="Zhebentyayeva T."/>
            <person name="Kuelheim C."/>
            <person name="Coggeshall M."/>
            <person name="Heim C."/>
            <person name="Lasky J.R."/>
            <person name="Leites L."/>
            <person name="Islam-Faridi N."/>
            <person name="Romero-Severson J."/>
            <person name="DeLeo V.L."/>
            <person name="Lucas S.M."/>
            <person name="Lazic D."/>
            <person name="Gailing O."/>
            <person name="Carlson J."/>
            <person name="Staton M."/>
        </authorList>
    </citation>
    <scope>NUCLEOTIDE SEQUENCE [LARGE SCALE GENOMIC DNA]</scope>
    <source>
        <strain evidence="10">Pseudo-F2</strain>
    </source>
</reference>
<dbReference type="InterPro" id="IPR004331">
    <property type="entry name" value="SPX_dom"/>
</dbReference>
<comment type="similarity">
    <text evidence="2">Belongs to the SYG1 (TC 2.A.94) family.</text>
</comment>
<comment type="caution">
    <text evidence="10">The sequence shown here is derived from an EMBL/GenBank/DDBJ whole genome shotgun (WGS) entry which is preliminary data.</text>
</comment>
<dbReference type="GO" id="GO:0016036">
    <property type="term" value="P:cellular response to phosphate starvation"/>
    <property type="evidence" value="ECO:0007669"/>
    <property type="project" value="InterPro"/>
</dbReference>
<accession>A0AAN7F5G9</accession>
<feature type="transmembrane region" description="Helical" evidence="7">
    <location>
        <begin position="462"/>
        <end position="483"/>
    </location>
</feature>
<keyword evidence="5 7" id="KW-0472">Membrane</keyword>
<evidence type="ECO:0000256" key="7">
    <source>
        <dbReference type="SAM" id="Phobius"/>
    </source>
</evidence>
<dbReference type="Pfam" id="PF03124">
    <property type="entry name" value="EXS"/>
    <property type="match status" value="1"/>
</dbReference>
<evidence type="ECO:0000256" key="2">
    <source>
        <dbReference type="ARBA" id="ARBA00009665"/>
    </source>
</evidence>
<feature type="transmembrane region" description="Helical" evidence="7">
    <location>
        <begin position="374"/>
        <end position="395"/>
    </location>
</feature>
<feature type="transmembrane region" description="Helical" evidence="7">
    <location>
        <begin position="642"/>
        <end position="661"/>
    </location>
</feature>
<evidence type="ECO:0000259" key="9">
    <source>
        <dbReference type="PROSITE" id="PS51382"/>
    </source>
</evidence>
<dbReference type="Pfam" id="PF03105">
    <property type="entry name" value="SPX"/>
    <property type="match status" value="1"/>
</dbReference>
<evidence type="ECO:0000256" key="6">
    <source>
        <dbReference type="SAM" id="MobiDB-lite"/>
    </source>
</evidence>
<evidence type="ECO:0000313" key="10">
    <source>
        <dbReference type="EMBL" id="KAK4586022.1"/>
    </source>
</evidence>
<name>A0AAN7F5G9_QUERU</name>
<dbReference type="EMBL" id="JAXUIC010000006">
    <property type="protein sequence ID" value="KAK4586022.1"/>
    <property type="molecule type" value="Genomic_DNA"/>
</dbReference>
<evidence type="ECO:0000256" key="3">
    <source>
        <dbReference type="ARBA" id="ARBA00022692"/>
    </source>
</evidence>
<dbReference type="PROSITE" id="PS51380">
    <property type="entry name" value="EXS"/>
    <property type="match status" value="1"/>
</dbReference>
<dbReference type="InterPro" id="IPR052486">
    <property type="entry name" value="PHO1"/>
</dbReference>
<evidence type="ECO:0000313" key="11">
    <source>
        <dbReference type="Proteomes" id="UP001324115"/>
    </source>
</evidence>
<keyword evidence="3 7" id="KW-0812">Transmembrane</keyword>
<evidence type="ECO:0000256" key="4">
    <source>
        <dbReference type="ARBA" id="ARBA00022989"/>
    </source>
</evidence>
<sequence length="770" mass="89581">MVKFSKELEAQLIPEWKDAFVNYRVLKKQIKKMKVSKIISKPSQHTDGDFGVSIFDSIRFFAKKISDKFQNSENETNIIQVKCESIDDGGDELYVTDLSQLFNEEDEVKQFFEKLDNELNKVDQFYKKREDELRKKRENLNKHLQIILDLNQIFNKRRRKNSLPSLNGGNSPRSWSSPDRSSSFSESSIELAESPEMSETEEVLAALERNGVYFMDSGTRTKTKNGKPKMAMKIDSPANTPRSVTSILCEDMLNNLKKEGSCEFFNTKKVQRFEKQIRGAFIELYKGLGLLKTYSSLNMTAFVKIMKKFDKVSNQNASENYLKAVKGSHFISSDKVVRMMDEVESIFAKHFANNDRKKAMKFLRPQQRKPSHMVTFFVGLFTGCFVSLFTVYALLAHLTGIFYDNKRQDYLNTVYPIFSMFALLSLHLFMHGCNLFMWKSKRINYNFIFESSPNTALTYRDAFLMCTTFMTIMVGALVIHLLLGASGYPQRLVDAIPGFLLLLAFSMLLCPLNIFYRPTRFCFIRIIRNIVCCPFFKVALVDFFMADQLTSQIPLLRNLENIACNLARNFRTHQYKTCSEVKLFRELIYVISFLPYYWRAMQCARRWFEDPKGEHLGNMGKYVSAMVAAGARLTYERNKDDHVWFAMVLVTSGVATVYQLYWDFYRDWGLLRPTSNNLWLRDNLILKNKSIYYMSMALNAVLRLAWLETTMKIHNKPEQMSLDFLSASLEVIRRGHWNFYRLENEHLNNVGNYRAVKEVPLPFGEIDSDG</sequence>
<dbReference type="Proteomes" id="UP001324115">
    <property type="component" value="Unassembled WGS sequence"/>
</dbReference>
<keyword evidence="11" id="KW-1185">Reference proteome</keyword>
<gene>
    <name evidence="10" type="ORF">RGQ29_023270</name>
</gene>
<feature type="region of interest" description="Disordered" evidence="6">
    <location>
        <begin position="159"/>
        <end position="200"/>
    </location>
</feature>
<dbReference type="InterPro" id="IPR004342">
    <property type="entry name" value="EXS_C"/>
</dbReference>
<evidence type="ECO:0000259" key="8">
    <source>
        <dbReference type="PROSITE" id="PS51380"/>
    </source>
</evidence>
<dbReference type="AlphaFoldDB" id="A0AAN7F5G9"/>
<feature type="transmembrane region" description="Helical" evidence="7">
    <location>
        <begin position="495"/>
        <end position="516"/>
    </location>
</feature>
<evidence type="ECO:0008006" key="12">
    <source>
        <dbReference type="Google" id="ProtNLM"/>
    </source>
</evidence>